<feature type="signal peptide" evidence="1">
    <location>
        <begin position="1"/>
        <end position="19"/>
    </location>
</feature>
<gene>
    <name evidence="2" type="ORF">SCHPADRAFT_74014</name>
</gene>
<dbReference type="InParanoid" id="A0A0H2S579"/>
<evidence type="ECO:0000313" key="3">
    <source>
        <dbReference type="Proteomes" id="UP000053477"/>
    </source>
</evidence>
<sequence length="235" mass="26468">MLEKLITLSLLFATAPVQAENHSQITDSRIPCVGEGDLESSPRCVKRPIAQNIVISSGPAYFQNPFQQTNHPPELYRLSEIDACQPCKVYPSFRTSRGNEVAILTLSVIIRIPSEIRPRLLRYPAPSKAVRGVIITISSRPSPAKLTPAPNRTLRRRTSNYYNVLTRIPNQGNLSRPQTLAINLTEVTLTYSHLPTRREFHFPVLCNHLRNINAVLHAYVSGWICHVPFAVSLRR</sequence>
<name>A0A0H2S579_9AGAM</name>
<organism evidence="2 3">
    <name type="scientific">Schizopora paradoxa</name>
    <dbReference type="NCBI Taxonomy" id="27342"/>
    <lineage>
        <taxon>Eukaryota</taxon>
        <taxon>Fungi</taxon>
        <taxon>Dikarya</taxon>
        <taxon>Basidiomycota</taxon>
        <taxon>Agaricomycotina</taxon>
        <taxon>Agaricomycetes</taxon>
        <taxon>Hymenochaetales</taxon>
        <taxon>Schizoporaceae</taxon>
        <taxon>Schizopora</taxon>
    </lineage>
</organism>
<reference evidence="2 3" key="1">
    <citation type="submission" date="2015-04" db="EMBL/GenBank/DDBJ databases">
        <title>Complete genome sequence of Schizopora paradoxa KUC8140, a cosmopolitan wood degrader in East Asia.</title>
        <authorList>
            <consortium name="DOE Joint Genome Institute"/>
            <person name="Min B."/>
            <person name="Park H."/>
            <person name="Jang Y."/>
            <person name="Kim J.-J."/>
            <person name="Kim K.H."/>
            <person name="Pangilinan J."/>
            <person name="Lipzen A."/>
            <person name="Riley R."/>
            <person name="Grigoriev I.V."/>
            <person name="Spatafora J.W."/>
            <person name="Choi I.-G."/>
        </authorList>
    </citation>
    <scope>NUCLEOTIDE SEQUENCE [LARGE SCALE GENOMIC DNA]</scope>
    <source>
        <strain evidence="2 3">KUC8140</strain>
    </source>
</reference>
<dbReference type="AlphaFoldDB" id="A0A0H2S579"/>
<protein>
    <submittedName>
        <fullName evidence="2">Uncharacterized protein</fullName>
    </submittedName>
</protein>
<feature type="chain" id="PRO_5005202413" evidence="1">
    <location>
        <begin position="20"/>
        <end position="235"/>
    </location>
</feature>
<proteinExistence type="predicted"/>
<accession>A0A0H2S579</accession>
<evidence type="ECO:0000256" key="1">
    <source>
        <dbReference type="SAM" id="SignalP"/>
    </source>
</evidence>
<keyword evidence="1" id="KW-0732">Signal</keyword>
<dbReference type="Proteomes" id="UP000053477">
    <property type="component" value="Unassembled WGS sequence"/>
</dbReference>
<dbReference type="EMBL" id="KQ085887">
    <property type="protein sequence ID" value="KLO19372.1"/>
    <property type="molecule type" value="Genomic_DNA"/>
</dbReference>
<evidence type="ECO:0000313" key="2">
    <source>
        <dbReference type="EMBL" id="KLO19372.1"/>
    </source>
</evidence>
<keyword evidence="3" id="KW-1185">Reference proteome</keyword>